<reference evidence="2" key="1">
    <citation type="submission" date="2024-07" db="EMBL/GenBank/DDBJ databases">
        <title>Two chromosome-level genome assemblies of Korean endemic species Abeliophyllum distichum and Forsythia ovata (Oleaceae).</title>
        <authorList>
            <person name="Jang H."/>
        </authorList>
    </citation>
    <scope>NUCLEOTIDE SEQUENCE [LARGE SCALE GENOMIC DNA]</scope>
</reference>
<gene>
    <name evidence="1" type="ORF">Adt_11444</name>
</gene>
<accession>A0ABD1UN36</accession>
<dbReference type="EMBL" id="JBFOLK010000003">
    <property type="protein sequence ID" value="KAL2526390.1"/>
    <property type="molecule type" value="Genomic_DNA"/>
</dbReference>
<name>A0ABD1UN36_9LAMI</name>
<protein>
    <submittedName>
        <fullName evidence="1">Uncharacterized protein</fullName>
    </submittedName>
</protein>
<dbReference type="AlphaFoldDB" id="A0ABD1UN36"/>
<organism evidence="1 2">
    <name type="scientific">Abeliophyllum distichum</name>
    <dbReference type="NCBI Taxonomy" id="126358"/>
    <lineage>
        <taxon>Eukaryota</taxon>
        <taxon>Viridiplantae</taxon>
        <taxon>Streptophyta</taxon>
        <taxon>Embryophyta</taxon>
        <taxon>Tracheophyta</taxon>
        <taxon>Spermatophyta</taxon>
        <taxon>Magnoliopsida</taxon>
        <taxon>eudicotyledons</taxon>
        <taxon>Gunneridae</taxon>
        <taxon>Pentapetalae</taxon>
        <taxon>asterids</taxon>
        <taxon>lamiids</taxon>
        <taxon>Lamiales</taxon>
        <taxon>Oleaceae</taxon>
        <taxon>Forsythieae</taxon>
        <taxon>Abeliophyllum</taxon>
    </lineage>
</organism>
<dbReference type="Proteomes" id="UP001604336">
    <property type="component" value="Unassembled WGS sequence"/>
</dbReference>
<keyword evidence="2" id="KW-1185">Reference proteome</keyword>
<comment type="caution">
    <text evidence="1">The sequence shown here is derived from an EMBL/GenBank/DDBJ whole genome shotgun (WGS) entry which is preliminary data.</text>
</comment>
<proteinExistence type="predicted"/>
<evidence type="ECO:0000313" key="1">
    <source>
        <dbReference type="EMBL" id="KAL2526390.1"/>
    </source>
</evidence>
<sequence>MGDNNRIRDPPLADAENLLAVEVNERDIILGEYMMPPIVENRSSIIHPSYGHDNFQLRPDVINVFSNNLPFLGELIKICIITSLALWNTVETSNIKGLNEEALRIRLFSHTLKDKAWEWLASLP</sequence>
<evidence type="ECO:0000313" key="2">
    <source>
        <dbReference type="Proteomes" id="UP001604336"/>
    </source>
</evidence>